<dbReference type="EMBL" id="JAGFBV010000006">
    <property type="protein sequence ID" value="MBP4137459.1"/>
    <property type="molecule type" value="Genomic_DNA"/>
</dbReference>
<evidence type="ECO:0000259" key="1">
    <source>
        <dbReference type="Pfam" id="PF13610"/>
    </source>
</evidence>
<organism evidence="2 3">
    <name type="scientific">Flavobacterium geliluteum</name>
    <dbReference type="NCBI Taxonomy" id="2816120"/>
    <lineage>
        <taxon>Bacteria</taxon>
        <taxon>Pseudomonadati</taxon>
        <taxon>Bacteroidota</taxon>
        <taxon>Flavobacteriia</taxon>
        <taxon>Flavobacteriales</taxon>
        <taxon>Flavobacteriaceae</taxon>
        <taxon>Flavobacterium</taxon>
    </lineage>
</organism>
<dbReference type="InterPro" id="IPR032874">
    <property type="entry name" value="DDE_dom"/>
</dbReference>
<gene>
    <name evidence="2" type="ORF">J3495_05120</name>
</gene>
<feature type="domain" description="DDE" evidence="1">
    <location>
        <begin position="3"/>
        <end position="25"/>
    </location>
</feature>
<dbReference type="Pfam" id="PF13610">
    <property type="entry name" value="DDE_Tnp_IS240"/>
    <property type="match status" value="1"/>
</dbReference>
<name>A0A940XD28_9FLAO</name>
<dbReference type="RefSeq" id="WP_210665498.1">
    <property type="nucleotide sequence ID" value="NZ_JAGFBV010000006.1"/>
</dbReference>
<protein>
    <submittedName>
        <fullName evidence="2">DDE-type integrase/transposase/recombinase</fullName>
    </submittedName>
</protein>
<proteinExistence type="predicted"/>
<comment type="caution">
    <text evidence="2">The sequence shown here is derived from an EMBL/GenBank/DDBJ whole genome shotgun (WGS) entry which is preliminary data.</text>
</comment>
<reference evidence="2 3" key="1">
    <citation type="submission" date="2021-03" db="EMBL/GenBank/DDBJ databases">
        <title>Flavobacterium Flabelliformis Sp. Nov. And Flavobacterium Geliluteum Sp. Nov., Two Novel Multidrug Resistant Psychrophilic Species Isolated From Antarctica.</title>
        <authorList>
            <person name="Kralova S."/>
            <person name="Busse H.J."/>
            <person name="Bezdicek M."/>
            <person name="Nykrynova M."/>
            <person name="Kroupova E."/>
            <person name="Krsek D."/>
            <person name="Sedlacek I."/>
        </authorList>
    </citation>
    <scope>NUCLEOTIDE SEQUENCE [LARGE SCALE GENOMIC DNA]</scope>
    <source>
        <strain evidence="2 3">P7388</strain>
    </source>
</reference>
<accession>A0A940XD28</accession>
<dbReference type="Proteomes" id="UP000675047">
    <property type="component" value="Unassembled WGS sequence"/>
</dbReference>
<sequence>MYETYVKIKEQWCYLYRAVDKFGNTRLIFY</sequence>
<keyword evidence="3" id="KW-1185">Reference proteome</keyword>
<evidence type="ECO:0000313" key="2">
    <source>
        <dbReference type="EMBL" id="MBP4137459.1"/>
    </source>
</evidence>
<dbReference type="AlphaFoldDB" id="A0A940XD28"/>
<evidence type="ECO:0000313" key="3">
    <source>
        <dbReference type="Proteomes" id="UP000675047"/>
    </source>
</evidence>